<evidence type="ECO:0000313" key="4">
    <source>
        <dbReference type="EMBL" id="TWT61952.1"/>
    </source>
</evidence>
<feature type="domain" description="DUF1549" evidence="1">
    <location>
        <begin position="185"/>
        <end position="390"/>
    </location>
</feature>
<dbReference type="PANTHER" id="PTHR35889:SF3">
    <property type="entry name" value="F-BOX DOMAIN-CONTAINING PROTEIN"/>
    <property type="match status" value="1"/>
</dbReference>
<accession>A0A5C5XJJ0</accession>
<dbReference type="Proteomes" id="UP000316095">
    <property type="component" value="Unassembled WGS sequence"/>
</dbReference>
<dbReference type="OrthoDB" id="127107at2"/>
<sequence length="1031" mass="115752">MVPSLLIEFDGISISGDFVLRNRIIQNLGWISLCFGILSSSPICEYAAASENIDFEKQIAPLFVSHCLECHNAVEPEGGLTLTEAKLAFTGGESGKAILAGDSEGSLLWERVQADEMPPKHPLSDDEKRLLKVWIEQGAEWPAGVIDPLGKSTATRAGRDWWSLQPLREVNPPEVDQQEWIHGAIDSFVMKRLEQSSLTPSPEADARTLIRRLYFDLIGLPPTPEQVADFIADPSEEAYQQMVTELLNSTYYGERWGRHWLDVVRFGESDGFERNFQRENAWHYRDWVIDSLNADMPYDEFVRRQLIGDLEQGNIEGAASTGFWVAGVHNTVVGGSKRMKLLARHDEIEEVLATVGQTFLGLTINCARCHDHKFDPVTQKEYYQFASAISGLGYGERVESIPGERKILAEIEQKLSAVKSELSQIDEIARLEILKERETNNDFIPETPAPYARWEFDGNLLDSVGSLDGEAVGQVQLKEGALVLDGSSYVKTESISQNISEKTLEVWVQLASLDQRGGGAMSIEKRDGSLFDAIVFGEQQSGHWMSGSNNFARTESFRGTQETEADNRAVHIAIVYQEDGTIIGYRDGMPYGQPIRKSPLQKYAADETEILFGLRHKPPEGNRYLKGKIHRAAFYNRALTAEEVAASAGRAIDYVSETQIVDWLNEVQRQRRIQLKSKIAELTHERDQQLKITNQKIYTLTPRKGEVTKVYLRGDPANEGEVVSPAATEAIPALSGSFDLPPDAPEAERRRKLAAWITNPANPLFARVIVNRVWHYYFGTGIVDTPNDFGFNGGRPSHPELLEYLALQFQQNGYRLKWLHRLIVTSSTYRQATYGKSLTEWEQAKKIDSGNRLLWRGNSRRLEAEILRDAILSVSGKLSAEQGGPSFKDVSVTLNSGTTYYEPIDVDGPEFWRRTIYRFNPRGGRSALLDTFDCPDPSATAPRRTVTTTPLQSLSLMNNVFVLRMADYFAERVESEAGENVDAQVVHAWQLAVSREPNSRELELSKQLVNNHGLSALCRGLFNLNEFVRID</sequence>
<keyword evidence="5" id="KW-1185">Reference proteome</keyword>
<dbReference type="InterPro" id="IPR013320">
    <property type="entry name" value="ConA-like_dom_sf"/>
</dbReference>
<dbReference type="Pfam" id="PF13385">
    <property type="entry name" value="Laminin_G_3"/>
    <property type="match status" value="1"/>
</dbReference>
<evidence type="ECO:0000259" key="2">
    <source>
        <dbReference type="Pfam" id="PF07587"/>
    </source>
</evidence>
<dbReference type="PANTHER" id="PTHR35889">
    <property type="entry name" value="CYCLOINULO-OLIGOSACCHARIDE FRUCTANOTRANSFERASE-RELATED"/>
    <property type="match status" value="1"/>
</dbReference>
<dbReference type="EMBL" id="SJPG01000001">
    <property type="protein sequence ID" value="TWT61952.1"/>
    <property type="molecule type" value="Genomic_DNA"/>
</dbReference>
<dbReference type="Gene3D" id="2.60.120.200">
    <property type="match status" value="1"/>
</dbReference>
<comment type="caution">
    <text evidence="4">The sequence shown here is derived from an EMBL/GenBank/DDBJ whole genome shotgun (WGS) entry which is preliminary data.</text>
</comment>
<organism evidence="4 5">
    <name type="scientific">Rubinisphaera italica</name>
    <dbReference type="NCBI Taxonomy" id="2527969"/>
    <lineage>
        <taxon>Bacteria</taxon>
        <taxon>Pseudomonadati</taxon>
        <taxon>Planctomycetota</taxon>
        <taxon>Planctomycetia</taxon>
        <taxon>Planctomycetales</taxon>
        <taxon>Planctomycetaceae</taxon>
        <taxon>Rubinisphaera</taxon>
    </lineage>
</organism>
<dbReference type="InterPro" id="IPR011444">
    <property type="entry name" value="DUF1549"/>
</dbReference>
<dbReference type="InterPro" id="IPR011429">
    <property type="entry name" value="Cyt_c_Planctomycete-type"/>
</dbReference>
<dbReference type="Pfam" id="PF07635">
    <property type="entry name" value="PSCyt1"/>
    <property type="match status" value="1"/>
</dbReference>
<feature type="domain" description="DUF1553" evidence="2">
    <location>
        <begin position="749"/>
        <end position="1008"/>
    </location>
</feature>
<dbReference type="Pfam" id="PF07587">
    <property type="entry name" value="PSD1"/>
    <property type="match status" value="1"/>
</dbReference>
<evidence type="ECO:0000313" key="5">
    <source>
        <dbReference type="Proteomes" id="UP000316095"/>
    </source>
</evidence>
<dbReference type="InterPro" id="IPR022655">
    <property type="entry name" value="DUF1553"/>
</dbReference>
<gene>
    <name evidence="4" type="ORF">Pan54_26900</name>
</gene>
<protein>
    <submittedName>
        <fullName evidence="4">Planctomycete cytochrome C</fullName>
    </submittedName>
</protein>
<dbReference type="Pfam" id="PF07583">
    <property type="entry name" value="PSCyt2"/>
    <property type="match status" value="1"/>
</dbReference>
<feature type="domain" description="Cytochrome C Planctomycete-type" evidence="3">
    <location>
        <begin position="67"/>
        <end position="120"/>
    </location>
</feature>
<proteinExistence type="predicted"/>
<evidence type="ECO:0000259" key="3">
    <source>
        <dbReference type="Pfam" id="PF07635"/>
    </source>
</evidence>
<dbReference type="SUPFAM" id="SSF49899">
    <property type="entry name" value="Concanavalin A-like lectins/glucanases"/>
    <property type="match status" value="1"/>
</dbReference>
<evidence type="ECO:0000259" key="1">
    <source>
        <dbReference type="Pfam" id="PF07583"/>
    </source>
</evidence>
<reference evidence="4 5" key="1">
    <citation type="submission" date="2019-02" db="EMBL/GenBank/DDBJ databases">
        <title>Deep-cultivation of Planctomycetes and their phenomic and genomic characterization uncovers novel biology.</title>
        <authorList>
            <person name="Wiegand S."/>
            <person name="Jogler M."/>
            <person name="Boedeker C."/>
            <person name="Pinto D."/>
            <person name="Vollmers J."/>
            <person name="Rivas-Marin E."/>
            <person name="Kohn T."/>
            <person name="Peeters S.H."/>
            <person name="Heuer A."/>
            <person name="Rast P."/>
            <person name="Oberbeckmann S."/>
            <person name="Bunk B."/>
            <person name="Jeske O."/>
            <person name="Meyerdierks A."/>
            <person name="Storesund J.E."/>
            <person name="Kallscheuer N."/>
            <person name="Luecker S."/>
            <person name="Lage O.M."/>
            <person name="Pohl T."/>
            <person name="Merkel B.J."/>
            <person name="Hornburger P."/>
            <person name="Mueller R.-W."/>
            <person name="Bruemmer F."/>
            <person name="Labrenz M."/>
            <person name="Spormann A.M."/>
            <person name="Op Den Camp H."/>
            <person name="Overmann J."/>
            <person name="Amann R."/>
            <person name="Jetten M.S.M."/>
            <person name="Mascher T."/>
            <person name="Medema M.H."/>
            <person name="Devos D.P."/>
            <person name="Kaster A.-K."/>
            <person name="Ovreas L."/>
            <person name="Rohde M."/>
            <person name="Galperin M.Y."/>
            <person name="Jogler C."/>
        </authorList>
    </citation>
    <scope>NUCLEOTIDE SEQUENCE [LARGE SCALE GENOMIC DNA]</scope>
    <source>
        <strain evidence="4 5">Pan54</strain>
    </source>
</reference>
<dbReference type="AlphaFoldDB" id="A0A5C5XJJ0"/>
<name>A0A5C5XJJ0_9PLAN</name>